<dbReference type="PROSITE" id="PS50061">
    <property type="entry name" value="ETS_DOMAIN_3"/>
    <property type="match status" value="1"/>
</dbReference>
<dbReference type="Pfam" id="PF00178">
    <property type="entry name" value="Ets"/>
    <property type="match status" value="1"/>
</dbReference>
<dbReference type="GO" id="GO:0005634">
    <property type="term" value="C:nucleus"/>
    <property type="evidence" value="ECO:0007669"/>
    <property type="project" value="UniProtKB-SubCell"/>
</dbReference>
<dbReference type="EMBL" id="JAIWYP010000012">
    <property type="protein sequence ID" value="KAH3727617.1"/>
    <property type="molecule type" value="Genomic_DNA"/>
</dbReference>
<dbReference type="GO" id="GO:0043565">
    <property type="term" value="F:sequence-specific DNA binding"/>
    <property type="evidence" value="ECO:0007669"/>
    <property type="project" value="InterPro"/>
</dbReference>
<dbReference type="InterPro" id="IPR000418">
    <property type="entry name" value="Ets_dom"/>
</dbReference>
<reference evidence="5" key="2">
    <citation type="submission" date="2020-11" db="EMBL/GenBank/DDBJ databases">
        <authorList>
            <person name="McCartney M.A."/>
            <person name="Auch B."/>
            <person name="Kono T."/>
            <person name="Mallez S."/>
            <person name="Becker A."/>
            <person name="Gohl D.M."/>
            <person name="Silverstein K.A.T."/>
            <person name="Koren S."/>
            <person name="Bechman K.B."/>
            <person name="Herman A."/>
            <person name="Abrahante J.E."/>
            <person name="Garbe J."/>
        </authorList>
    </citation>
    <scope>NUCLEOTIDE SEQUENCE</scope>
    <source>
        <strain evidence="5">Duluth1</strain>
        <tissue evidence="5">Whole animal</tissue>
    </source>
</reference>
<comment type="subcellular location">
    <subcellularLocation>
        <location evidence="3">Nucleus</location>
    </subcellularLocation>
</comment>
<feature type="domain" description="ETS" evidence="4">
    <location>
        <begin position="319"/>
        <end position="398"/>
    </location>
</feature>
<proteinExistence type="inferred from homology"/>
<comment type="caution">
    <text evidence="5">The sequence shown here is derived from an EMBL/GenBank/DDBJ whole genome shotgun (WGS) entry which is preliminary data.</text>
</comment>
<dbReference type="InterPro" id="IPR036388">
    <property type="entry name" value="WH-like_DNA-bd_sf"/>
</dbReference>
<dbReference type="InterPro" id="IPR046328">
    <property type="entry name" value="ETS_fam"/>
</dbReference>
<evidence type="ECO:0000256" key="3">
    <source>
        <dbReference type="RuleBase" id="RU004019"/>
    </source>
</evidence>
<reference evidence="5" key="1">
    <citation type="journal article" date="2019" name="bioRxiv">
        <title>The Genome of the Zebra Mussel, Dreissena polymorpha: A Resource for Invasive Species Research.</title>
        <authorList>
            <person name="McCartney M.A."/>
            <person name="Auch B."/>
            <person name="Kono T."/>
            <person name="Mallez S."/>
            <person name="Zhang Y."/>
            <person name="Obille A."/>
            <person name="Becker A."/>
            <person name="Abrahante J.E."/>
            <person name="Garbe J."/>
            <person name="Badalamenti J.P."/>
            <person name="Herman A."/>
            <person name="Mangelson H."/>
            <person name="Liachko I."/>
            <person name="Sullivan S."/>
            <person name="Sone E.D."/>
            <person name="Koren S."/>
            <person name="Silverstein K.A.T."/>
            <person name="Beckman K.B."/>
            <person name="Gohl D.M."/>
        </authorList>
    </citation>
    <scope>NUCLEOTIDE SEQUENCE</scope>
    <source>
        <strain evidence="5">Duluth1</strain>
        <tissue evidence="5">Whole animal</tissue>
    </source>
</reference>
<accession>A0A9D4HNY3</accession>
<gene>
    <name evidence="5" type="ORF">DPMN_053556</name>
</gene>
<dbReference type="GO" id="GO:0030154">
    <property type="term" value="P:cell differentiation"/>
    <property type="evidence" value="ECO:0007669"/>
    <property type="project" value="TreeGrafter"/>
</dbReference>
<keyword evidence="3" id="KW-0539">Nucleus</keyword>
<name>A0A9D4HNY3_DREPO</name>
<dbReference type="PANTHER" id="PTHR11849">
    <property type="entry name" value="ETS"/>
    <property type="match status" value="1"/>
</dbReference>
<dbReference type="GO" id="GO:0000981">
    <property type="term" value="F:DNA-binding transcription factor activity, RNA polymerase II-specific"/>
    <property type="evidence" value="ECO:0007669"/>
    <property type="project" value="TreeGrafter"/>
</dbReference>
<dbReference type="PRINTS" id="PR00454">
    <property type="entry name" value="ETSDOMAIN"/>
</dbReference>
<keyword evidence="2 3" id="KW-0238">DNA-binding</keyword>
<dbReference type="Proteomes" id="UP000828390">
    <property type="component" value="Unassembled WGS sequence"/>
</dbReference>
<dbReference type="AlphaFoldDB" id="A0A9D4HNY3"/>
<evidence type="ECO:0000256" key="2">
    <source>
        <dbReference type="ARBA" id="ARBA00023125"/>
    </source>
</evidence>
<dbReference type="SUPFAM" id="SSF46785">
    <property type="entry name" value="Winged helix' DNA-binding domain"/>
    <property type="match status" value="1"/>
</dbReference>
<sequence>MHRRVPLQTAQIDFLAPSFPCDEEEIVRLDDIEPSILHDVIKSCDASGINGAISTINHVLTETPQQYPGQNVNDSNNYVSVFSQRNCRTGQDHLAQVENLPCHQSGSQSNSATSESVNFDSRYDHAFSWSDTLMSCHDNFNGSDDSFEVPCSDWPKCQRQCRDDVHECTFMYQAIDVQSQNCGKAIPSLTGDCRCPSTASHNAVLCTSSFSHAPCCTAASLENSYAPSFKNSNFPSSANVDQADRSRLYPLNTNATDVNNTPPIIIYSRFQKENPAEVNGKRIEVVKSSKKRGRPCTYLKYLKCDQFECDAHDKRGASNILYQFLLKELRTQQTHIKWENEQEGKFKFVDTTECSRRWGQMKKIANMNFEKLSRAMRYYYRDGLMCKVKGLRLVYQINWEVVPKEYWPQAPQLFQRLLDCRVKKM</sequence>
<evidence type="ECO:0000259" key="4">
    <source>
        <dbReference type="PROSITE" id="PS50061"/>
    </source>
</evidence>
<evidence type="ECO:0000256" key="1">
    <source>
        <dbReference type="ARBA" id="ARBA00005562"/>
    </source>
</evidence>
<protein>
    <recommendedName>
        <fullName evidence="4">ETS domain-containing protein</fullName>
    </recommendedName>
</protein>
<dbReference type="Gene3D" id="1.10.10.10">
    <property type="entry name" value="Winged helix-like DNA-binding domain superfamily/Winged helix DNA-binding domain"/>
    <property type="match status" value="1"/>
</dbReference>
<evidence type="ECO:0000313" key="6">
    <source>
        <dbReference type="Proteomes" id="UP000828390"/>
    </source>
</evidence>
<evidence type="ECO:0000313" key="5">
    <source>
        <dbReference type="EMBL" id="KAH3727617.1"/>
    </source>
</evidence>
<dbReference type="SMART" id="SM00413">
    <property type="entry name" value="ETS"/>
    <property type="match status" value="1"/>
</dbReference>
<comment type="similarity">
    <text evidence="1 3">Belongs to the ETS family.</text>
</comment>
<keyword evidence="6" id="KW-1185">Reference proteome</keyword>
<organism evidence="5 6">
    <name type="scientific">Dreissena polymorpha</name>
    <name type="common">Zebra mussel</name>
    <name type="synonym">Mytilus polymorpha</name>
    <dbReference type="NCBI Taxonomy" id="45954"/>
    <lineage>
        <taxon>Eukaryota</taxon>
        <taxon>Metazoa</taxon>
        <taxon>Spiralia</taxon>
        <taxon>Lophotrochozoa</taxon>
        <taxon>Mollusca</taxon>
        <taxon>Bivalvia</taxon>
        <taxon>Autobranchia</taxon>
        <taxon>Heteroconchia</taxon>
        <taxon>Euheterodonta</taxon>
        <taxon>Imparidentia</taxon>
        <taxon>Neoheterodontei</taxon>
        <taxon>Myida</taxon>
        <taxon>Dreissenoidea</taxon>
        <taxon>Dreissenidae</taxon>
        <taxon>Dreissena</taxon>
    </lineage>
</organism>
<dbReference type="InterPro" id="IPR036390">
    <property type="entry name" value="WH_DNA-bd_sf"/>
</dbReference>